<dbReference type="GO" id="GO:0004519">
    <property type="term" value="F:endonuclease activity"/>
    <property type="evidence" value="ECO:0007669"/>
    <property type="project" value="UniProtKB-KW"/>
</dbReference>
<dbReference type="EMBL" id="GIFC01012182">
    <property type="protein sequence ID" value="MXU94265.1"/>
    <property type="molecule type" value="Transcribed_RNA"/>
</dbReference>
<keyword evidence="1" id="KW-0472">Membrane</keyword>
<proteinExistence type="predicted"/>
<evidence type="ECO:0000259" key="2">
    <source>
        <dbReference type="PROSITE" id="PS50878"/>
    </source>
</evidence>
<dbReference type="AlphaFoldDB" id="A0A6B0UX86"/>
<accession>A0A6B0UX86</accession>
<keyword evidence="3" id="KW-0255">Endonuclease</keyword>
<keyword evidence="3" id="KW-0695">RNA-directed DNA polymerase</keyword>
<feature type="domain" description="Reverse transcriptase" evidence="2">
    <location>
        <begin position="1"/>
        <end position="160"/>
    </location>
</feature>
<dbReference type="PANTHER" id="PTHR33332">
    <property type="entry name" value="REVERSE TRANSCRIPTASE DOMAIN-CONTAINING PROTEIN"/>
    <property type="match status" value="1"/>
</dbReference>
<feature type="transmembrane region" description="Helical" evidence="1">
    <location>
        <begin position="20"/>
        <end position="43"/>
    </location>
</feature>
<keyword evidence="3" id="KW-0378">Hydrolase</keyword>
<sequence length="160" mass="18522">MIDVLRWIVFFLILKKAFDFVLHELILLKLSSLNIPVNVLLWLRDYFTERKQCVVVNSKKSTCVDVTSGVPQGSVLGPLLFLIFINAITMGIESSIRLYADDCVIYRSVHNSVDSTALQRDIDRISDWCESWPMNLNIDKCHHVRFTKKQQLNRCFSRTA</sequence>
<dbReference type="SUPFAM" id="SSF56672">
    <property type="entry name" value="DNA/RNA polymerases"/>
    <property type="match status" value="1"/>
</dbReference>
<evidence type="ECO:0000313" key="3">
    <source>
        <dbReference type="EMBL" id="MXU94265.1"/>
    </source>
</evidence>
<protein>
    <submittedName>
        <fullName evidence="3">Putative endonuclease/reverse transcriptase</fullName>
    </submittedName>
</protein>
<evidence type="ECO:0000256" key="1">
    <source>
        <dbReference type="SAM" id="Phobius"/>
    </source>
</evidence>
<organism evidence="3">
    <name type="scientific">Ixodes ricinus</name>
    <name type="common">Common tick</name>
    <name type="synonym">Acarus ricinus</name>
    <dbReference type="NCBI Taxonomy" id="34613"/>
    <lineage>
        <taxon>Eukaryota</taxon>
        <taxon>Metazoa</taxon>
        <taxon>Ecdysozoa</taxon>
        <taxon>Arthropoda</taxon>
        <taxon>Chelicerata</taxon>
        <taxon>Arachnida</taxon>
        <taxon>Acari</taxon>
        <taxon>Parasitiformes</taxon>
        <taxon>Ixodida</taxon>
        <taxon>Ixodoidea</taxon>
        <taxon>Ixodidae</taxon>
        <taxon>Ixodinae</taxon>
        <taxon>Ixodes</taxon>
    </lineage>
</organism>
<keyword evidence="3" id="KW-0808">Transferase</keyword>
<dbReference type="InterPro" id="IPR000477">
    <property type="entry name" value="RT_dom"/>
</dbReference>
<dbReference type="PROSITE" id="PS50878">
    <property type="entry name" value="RT_POL"/>
    <property type="match status" value="1"/>
</dbReference>
<name>A0A6B0UX86_IXORI</name>
<dbReference type="GO" id="GO:0003964">
    <property type="term" value="F:RNA-directed DNA polymerase activity"/>
    <property type="evidence" value="ECO:0007669"/>
    <property type="project" value="UniProtKB-KW"/>
</dbReference>
<reference evidence="3" key="1">
    <citation type="submission" date="2019-12" db="EMBL/GenBank/DDBJ databases">
        <title>An insight into the sialome of adult female Ixodes ricinus ticks feeding for 6 days.</title>
        <authorList>
            <person name="Perner J."/>
            <person name="Ribeiro J.M.C."/>
        </authorList>
    </citation>
    <scope>NUCLEOTIDE SEQUENCE</scope>
    <source>
        <strain evidence="3">Semi-engorged</strain>
        <tissue evidence="3">Salivary glands</tissue>
    </source>
</reference>
<dbReference type="InterPro" id="IPR043502">
    <property type="entry name" value="DNA/RNA_pol_sf"/>
</dbReference>
<keyword evidence="3" id="KW-0548">Nucleotidyltransferase</keyword>
<keyword evidence="3" id="KW-0540">Nuclease</keyword>
<keyword evidence="1" id="KW-0812">Transmembrane</keyword>
<keyword evidence="1" id="KW-1133">Transmembrane helix</keyword>
<dbReference type="Pfam" id="PF00078">
    <property type="entry name" value="RVT_1"/>
    <property type="match status" value="1"/>
</dbReference>